<keyword evidence="3" id="KW-0804">Transcription</keyword>
<dbReference type="Pfam" id="PF01614">
    <property type="entry name" value="IclR_C"/>
    <property type="match status" value="1"/>
</dbReference>
<organism evidence="7 8">
    <name type="scientific">Camelimonas lactis</name>
    <dbReference type="NCBI Taxonomy" id="659006"/>
    <lineage>
        <taxon>Bacteria</taxon>
        <taxon>Pseudomonadati</taxon>
        <taxon>Pseudomonadota</taxon>
        <taxon>Alphaproteobacteria</taxon>
        <taxon>Hyphomicrobiales</taxon>
        <taxon>Chelatococcaceae</taxon>
        <taxon>Camelimonas</taxon>
    </lineage>
</organism>
<dbReference type="AlphaFoldDB" id="A0A4V6NMU8"/>
<feature type="region of interest" description="Disordered" evidence="4">
    <location>
        <begin position="1"/>
        <end position="52"/>
    </location>
</feature>
<proteinExistence type="predicted"/>
<keyword evidence="1" id="KW-0805">Transcription regulation</keyword>
<dbReference type="OrthoDB" id="9807558at2"/>
<dbReference type="RefSeq" id="WP_132005279.1">
    <property type="nucleotide sequence ID" value="NZ_SLWL01000004.1"/>
</dbReference>
<name>A0A4V6NMU8_9HYPH</name>
<dbReference type="EMBL" id="SLWL01000004">
    <property type="protein sequence ID" value="TCO14288.1"/>
    <property type="molecule type" value="Genomic_DNA"/>
</dbReference>
<dbReference type="Pfam" id="PF09339">
    <property type="entry name" value="HTH_IclR"/>
    <property type="match status" value="1"/>
</dbReference>
<evidence type="ECO:0000256" key="1">
    <source>
        <dbReference type="ARBA" id="ARBA00023015"/>
    </source>
</evidence>
<dbReference type="InterPro" id="IPR029016">
    <property type="entry name" value="GAF-like_dom_sf"/>
</dbReference>
<sequence>MSDANQSPAASTADAAPMADDGADTAGTPPAAVRKPAARSATRRPRDTDGADSGRLFVTALARGLDVLSAFRASDGPLGNQELAERTGLPKPTVSRITHTLMEMGYLSYNPRLANYELGGRTLKLAFTALERLDIRRIARPLMQELANNGDMNISLTLRERLSVICIETCEGSALIGLRLPVGARMPIATTSSGKAWLAGATPEERAAVLDELKRQKPADYPKLRDAVAAAVAEVREKGFCTSIGEWQRDINGAGTPIILPNGRGVYALGLGGPAYLLGEQDINDRYGPMLARTARAIADQLGGVIHPPE</sequence>
<evidence type="ECO:0000256" key="4">
    <source>
        <dbReference type="SAM" id="MobiDB-lite"/>
    </source>
</evidence>
<dbReference type="Gene3D" id="3.30.450.40">
    <property type="match status" value="1"/>
</dbReference>
<protein>
    <submittedName>
        <fullName evidence="7">IclR family transcriptional regulator</fullName>
    </submittedName>
</protein>
<evidence type="ECO:0000313" key="7">
    <source>
        <dbReference type="EMBL" id="TCO14288.1"/>
    </source>
</evidence>
<evidence type="ECO:0000259" key="6">
    <source>
        <dbReference type="PROSITE" id="PS51078"/>
    </source>
</evidence>
<comment type="caution">
    <text evidence="7">The sequence shown here is derived from an EMBL/GenBank/DDBJ whole genome shotgun (WGS) entry which is preliminary data.</text>
</comment>
<evidence type="ECO:0000259" key="5">
    <source>
        <dbReference type="PROSITE" id="PS51077"/>
    </source>
</evidence>
<reference evidence="7 8" key="1">
    <citation type="submission" date="2019-03" db="EMBL/GenBank/DDBJ databases">
        <title>Genomic Encyclopedia of Type Strains, Phase IV (KMG-IV): sequencing the most valuable type-strain genomes for metagenomic binning, comparative biology and taxonomic classification.</title>
        <authorList>
            <person name="Goeker M."/>
        </authorList>
    </citation>
    <scope>NUCLEOTIDE SEQUENCE [LARGE SCALE GENOMIC DNA]</scope>
    <source>
        <strain evidence="7 8">DSM 22958</strain>
    </source>
</reference>
<evidence type="ECO:0000256" key="3">
    <source>
        <dbReference type="ARBA" id="ARBA00023163"/>
    </source>
</evidence>
<dbReference type="InterPro" id="IPR036388">
    <property type="entry name" value="WH-like_DNA-bd_sf"/>
</dbReference>
<dbReference type="SUPFAM" id="SSF46785">
    <property type="entry name" value="Winged helix' DNA-binding domain"/>
    <property type="match status" value="1"/>
</dbReference>
<feature type="domain" description="IclR-ED" evidence="6">
    <location>
        <begin position="121"/>
        <end position="304"/>
    </location>
</feature>
<dbReference type="SMART" id="SM00346">
    <property type="entry name" value="HTH_ICLR"/>
    <property type="match status" value="1"/>
</dbReference>
<dbReference type="InterPro" id="IPR036390">
    <property type="entry name" value="WH_DNA-bd_sf"/>
</dbReference>
<evidence type="ECO:0000256" key="2">
    <source>
        <dbReference type="ARBA" id="ARBA00023125"/>
    </source>
</evidence>
<dbReference type="InterPro" id="IPR050707">
    <property type="entry name" value="HTH_MetabolicPath_Reg"/>
</dbReference>
<dbReference type="GO" id="GO:0003677">
    <property type="term" value="F:DNA binding"/>
    <property type="evidence" value="ECO:0007669"/>
    <property type="project" value="UniProtKB-KW"/>
</dbReference>
<evidence type="ECO:0000313" key="8">
    <source>
        <dbReference type="Proteomes" id="UP000294881"/>
    </source>
</evidence>
<feature type="compositionally biased region" description="Low complexity" evidence="4">
    <location>
        <begin position="7"/>
        <end position="32"/>
    </location>
</feature>
<dbReference type="GO" id="GO:0045892">
    <property type="term" value="P:negative regulation of DNA-templated transcription"/>
    <property type="evidence" value="ECO:0007669"/>
    <property type="project" value="TreeGrafter"/>
</dbReference>
<dbReference type="Proteomes" id="UP000294881">
    <property type="component" value="Unassembled WGS sequence"/>
</dbReference>
<dbReference type="InterPro" id="IPR005471">
    <property type="entry name" value="Tscrpt_reg_IclR_N"/>
</dbReference>
<dbReference type="SUPFAM" id="SSF55781">
    <property type="entry name" value="GAF domain-like"/>
    <property type="match status" value="1"/>
</dbReference>
<dbReference type="GO" id="GO:0003700">
    <property type="term" value="F:DNA-binding transcription factor activity"/>
    <property type="evidence" value="ECO:0007669"/>
    <property type="project" value="TreeGrafter"/>
</dbReference>
<keyword evidence="8" id="KW-1185">Reference proteome</keyword>
<dbReference type="PANTHER" id="PTHR30136">
    <property type="entry name" value="HELIX-TURN-HELIX TRANSCRIPTIONAL REGULATOR, ICLR FAMILY"/>
    <property type="match status" value="1"/>
</dbReference>
<dbReference type="InterPro" id="IPR014757">
    <property type="entry name" value="Tscrpt_reg_IclR_C"/>
</dbReference>
<dbReference type="PROSITE" id="PS51077">
    <property type="entry name" value="HTH_ICLR"/>
    <property type="match status" value="1"/>
</dbReference>
<dbReference type="PANTHER" id="PTHR30136:SF33">
    <property type="entry name" value="TRANSCRIPTIONAL REGULATORY PROTEIN"/>
    <property type="match status" value="1"/>
</dbReference>
<dbReference type="Gene3D" id="1.10.10.10">
    <property type="entry name" value="Winged helix-like DNA-binding domain superfamily/Winged helix DNA-binding domain"/>
    <property type="match status" value="1"/>
</dbReference>
<keyword evidence="2" id="KW-0238">DNA-binding</keyword>
<gene>
    <name evidence="7" type="ORF">EV666_104241</name>
</gene>
<accession>A0A4V6NMU8</accession>
<feature type="domain" description="HTH iclR-type" evidence="5">
    <location>
        <begin position="58"/>
        <end position="120"/>
    </location>
</feature>
<dbReference type="PROSITE" id="PS51078">
    <property type="entry name" value="ICLR_ED"/>
    <property type="match status" value="1"/>
</dbReference>